<organism evidence="2 3">
    <name type="scientific">Armillaria ostoyae</name>
    <name type="common">Armillaria root rot fungus</name>
    <dbReference type="NCBI Taxonomy" id="47428"/>
    <lineage>
        <taxon>Eukaryota</taxon>
        <taxon>Fungi</taxon>
        <taxon>Dikarya</taxon>
        <taxon>Basidiomycota</taxon>
        <taxon>Agaricomycotina</taxon>
        <taxon>Agaricomycetes</taxon>
        <taxon>Agaricomycetidae</taxon>
        <taxon>Agaricales</taxon>
        <taxon>Marasmiineae</taxon>
        <taxon>Physalacriaceae</taxon>
        <taxon>Armillaria</taxon>
    </lineage>
</organism>
<dbReference type="EMBL" id="FUEG01000037">
    <property type="protein sequence ID" value="SJL16704.1"/>
    <property type="molecule type" value="Genomic_DNA"/>
</dbReference>
<accession>A0A284S6T3</accession>
<gene>
    <name evidence="2" type="ORF">ARMOST_20233</name>
</gene>
<protein>
    <submittedName>
        <fullName evidence="2">Uncharacterized protein</fullName>
    </submittedName>
</protein>
<reference evidence="3" key="1">
    <citation type="journal article" date="2017" name="Nat. Ecol. Evol.">
        <title>Genome expansion and lineage-specific genetic innovations in the forest pathogenic fungi Armillaria.</title>
        <authorList>
            <person name="Sipos G."/>
            <person name="Prasanna A.N."/>
            <person name="Walter M.C."/>
            <person name="O'Connor E."/>
            <person name="Balint B."/>
            <person name="Krizsan K."/>
            <person name="Kiss B."/>
            <person name="Hess J."/>
            <person name="Varga T."/>
            <person name="Slot J."/>
            <person name="Riley R."/>
            <person name="Boka B."/>
            <person name="Rigling D."/>
            <person name="Barry K."/>
            <person name="Lee J."/>
            <person name="Mihaltcheva S."/>
            <person name="LaButti K."/>
            <person name="Lipzen A."/>
            <person name="Waldron R."/>
            <person name="Moloney N.M."/>
            <person name="Sperisen C."/>
            <person name="Kredics L."/>
            <person name="Vagvoelgyi C."/>
            <person name="Patrignani A."/>
            <person name="Fitzpatrick D."/>
            <person name="Nagy I."/>
            <person name="Doyle S."/>
            <person name="Anderson J.B."/>
            <person name="Grigoriev I.V."/>
            <person name="Gueldener U."/>
            <person name="Muensterkoetter M."/>
            <person name="Nagy L.G."/>
        </authorList>
    </citation>
    <scope>NUCLEOTIDE SEQUENCE [LARGE SCALE GENOMIC DNA]</scope>
    <source>
        <strain evidence="3">C18/9</strain>
    </source>
</reference>
<keyword evidence="3" id="KW-1185">Reference proteome</keyword>
<evidence type="ECO:0000313" key="3">
    <source>
        <dbReference type="Proteomes" id="UP000219338"/>
    </source>
</evidence>
<proteinExistence type="predicted"/>
<dbReference type="AlphaFoldDB" id="A0A284S6T3"/>
<evidence type="ECO:0000256" key="1">
    <source>
        <dbReference type="SAM" id="MobiDB-lite"/>
    </source>
</evidence>
<name>A0A284S6T3_ARMOS</name>
<evidence type="ECO:0000313" key="2">
    <source>
        <dbReference type="EMBL" id="SJL16704.1"/>
    </source>
</evidence>
<sequence>MSPTMNMMTCLSTLKTSTLLHTDLSSSDEQDHGSEVQTQNGLARDGLILPLPSNSDLMADDCLSSTDERNHDGMNETQRRWWRERVVPKHSPAEHTGVRLYLDAAISVVPSSFHLMEVQATAGLAGNMLSLSRLRVQSVHLDSSASIHEQPVLDFNFWVLTTSSRSASLEANFSTMRRIQSMSCIPGRSDSSCITSTAPTKPPFLDSGPLPNPFRSVDLCITIRASLCTLSPVHVSLNGRNRVVFVRENM</sequence>
<dbReference type="Proteomes" id="UP000219338">
    <property type="component" value="Unassembled WGS sequence"/>
</dbReference>
<feature type="region of interest" description="Disordered" evidence="1">
    <location>
        <begin position="24"/>
        <end position="47"/>
    </location>
</feature>